<feature type="transmembrane region" description="Helical" evidence="5">
    <location>
        <begin position="96"/>
        <end position="115"/>
    </location>
</feature>
<evidence type="ECO:0000256" key="1">
    <source>
        <dbReference type="ARBA" id="ARBA00004141"/>
    </source>
</evidence>
<evidence type="ECO:0000256" key="3">
    <source>
        <dbReference type="ARBA" id="ARBA00022989"/>
    </source>
</evidence>
<dbReference type="EMBL" id="JBIBEG010000022">
    <property type="protein sequence ID" value="MFF5900934.1"/>
    <property type="molecule type" value="Genomic_DNA"/>
</dbReference>
<dbReference type="Pfam" id="PF13564">
    <property type="entry name" value="DoxX_2"/>
    <property type="match status" value="1"/>
</dbReference>
<dbReference type="InterPro" id="IPR032808">
    <property type="entry name" value="DoxX"/>
</dbReference>
<keyword evidence="3 5" id="KW-1133">Transmembrane helix</keyword>
<dbReference type="RefSeq" id="WP_387909266.1">
    <property type="nucleotide sequence ID" value="NZ_JBIBEG010000022.1"/>
</dbReference>
<evidence type="ECO:0000313" key="7">
    <source>
        <dbReference type="Proteomes" id="UP001602322"/>
    </source>
</evidence>
<keyword evidence="7" id="KW-1185">Reference proteome</keyword>
<proteinExistence type="predicted"/>
<comment type="caution">
    <text evidence="6">The sequence shown here is derived from an EMBL/GenBank/DDBJ whole genome shotgun (WGS) entry which is preliminary data.</text>
</comment>
<name>A0ABW6XGS7_9ACTN</name>
<comment type="subcellular location">
    <subcellularLocation>
        <location evidence="1">Membrane</location>
        <topology evidence="1">Multi-pass membrane protein</topology>
    </subcellularLocation>
</comment>
<organism evidence="6 7">
    <name type="scientific">Streptomyces argenteolus</name>
    <dbReference type="NCBI Taxonomy" id="67274"/>
    <lineage>
        <taxon>Bacteria</taxon>
        <taxon>Bacillati</taxon>
        <taxon>Actinomycetota</taxon>
        <taxon>Actinomycetes</taxon>
        <taxon>Kitasatosporales</taxon>
        <taxon>Streptomycetaceae</taxon>
        <taxon>Streptomyces</taxon>
    </lineage>
</organism>
<keyword evidence="4 5" id="KW-0472">Membrane</keyword>
<accession>A0ABW6XGS7</accession>
<protein>
    <submittedName>
        <fullName evidence="6">DoxX family protein</fullName>
    </submittedName>
</protein>
<keyword evidence="2 5" id="KW-0812">Transmembrane</keyword>
<dbReference type="Proteomes" id="UP001602322">
    <property type="component" value="Unassembled WGS sequence"/>
</dbReference>
<sequence>MNVALTAMTGLYGGFFLAGGAGQVLGRWSALTPADACGFSTAACRLIGLLEVLGGTGLLLAPCFPLLGCITALGLFQLPAAAFVYHSWYQARILRLLASAAVAVGLLCSACGLYLTEIA</sequence>
<evidence type="ECO:0000256" key="5">
    <source>
        <dbReference type="SAM" id="Phobius"/>
    </source>
</evidence>
<feature type="transmembrane region" description="Helical" evidence="5">
    <location>
        <begin position="59"/>
        <end position="84"/>
    </location>
</feature>
<evidence type="ECO:0000256" key="2">
    <source>
        <dbReference type="ARBA" id="ARBA00022692"/>
    </source>
</evidence>
<evidence type="ECO:0000313" key="6">
    <source>
        <dbReference type="EMBL" id="MFF5900934.1"/>
    </source>
</evidence>
<gene>
    <name evidence="6" type="ORF">ACFY8O_34170</name>
</gene>
<evidence type="ECO:0000256" key="4">
    <source>
        <dbReference type="ARBA" id="ARBA00023136"/>
    </source>
</evidence>
<reference evidence="6 7" key="1">
    <citation type="submission" date="2024-10" db="EMBL/GenBank/DDBJ databases">
        <title>The Natural Products Discovery Center: Release of the First 8490 Sequenced Strains for Exploring Actinobacteria Biosynthetic Diversity.</title>
        <authorList>
            <person name="Kalkreuter E."/>
            <person name="Kautsar S.A."/>
            <person name="Yang D."/>
            <person name="Bader C.D."/>
            <person name="Teijaro C.N."/>
            <person name="Fluegel L."/>
            <person name="Davis C.M."/>
            <person name="Simpson J.R."/>
            <person name="Lauterbach L."/>
            <person name="Steele A.D."/>
            <person name="Gui C."/>
            <person name="Meng S."/>
            <person name="Li G."/>
            <person name="Viehrig K."/>
            <person name="Ye F."/>
            <person name="Su P."/>
            <person name="Kiefer A.F."/>
            <person name="Nichols A."/>
            <person name="Cepeda A.J."/>
            <person name="Yan W."/>
            <person name="Fan B."/>
            <person name="Jiang Y."/>
            <person name="Adhikari A."/>
            <person name="Zheng C.-J."/>
            <person name="Schuster L."/>
            <person name="Cowan T.M."/>
            <person name="Smanski M.J."/>
            <person name="Chevrette M.G."/>
            <person name="De Carvalho L.P.S."/>
            <person name="Shen B."/>
        </authorList>
    </citation>
    <scope>NUCLEOTIDE SEQUENCE [LARGE SCALE GENOMIC DNA]</scope>
    <source>
        <strain evidence="6 7">NPDC012540</strain>
    </source>
</reference>